<dbReference type="Pfam" id="PF13551">
    <property type="entry name" value="HTH_29"/>
    <property type="match status" value="1"/>
</dbReference>
<evidence type="ECO:0000313" key="3">
    <source>
        <dbReference type="Proteomes" id="UP000242642"/>
    </source>
</evidence>
<dbReference type="STRING" id="1123402.SAMN02583745_00962"/>
<dbReference type="Pfam" id="PF13592">
    <property type="entry name" value="HTH_33"/>
    <property type="match status" value="1"/>
</dbReference>
<evidence type="ECO:0000313" key="2">
    <source>
        <dbReference type="EMBL" id="SES95045.1"/>
    </source>
</evidence>
<gene>
    <name evidence="2" type="ORF">SAMN02583745_00962</name>
</gene>
<dbReference type="Proteomes" id="UP000242642">
    <property type="component" value="Unassembled WGS sequence"/>
</dbReference>
<feature type="domain" description="Winged helix-turn helix" evidence="1">
    <location>
        <begin position="130"/>
        <end position="155"/>
    </location>
</feature>
<protein>
    <submittedName>
        <fullName evidence="2">Transposase</fullName>
    </submittedName>
</protein>
<sequence>MYTRDISRFLTLKDHGSRIFDINIKLTEEQRANLKAQHKMTHDQRICDRIRCVLLADDGWSAKSIAESQLIHETTVLRHIKDYLEDNKLKPENGGSVSYLITEQKQKLITHLTQHLYQHNYQIVAYDAATNQVYFTVSGMHKWLIRHGFSYKKPKCRRLCLNG</sequence>
<keyword evidence="3" id="KW-1185">Reference proteome</keyword>
<organism evidence="2 3">
    <name type="scientific">Thorsellia anophelis DSM 18579</name>
    <dbReference type="NCBI Taxonomy" id="1123402"/>
    <lineage>
        <taxon>Bacteria</taxon>
        <taxon>Pseudomonadati</taxon>
        <taxon>Pseudomonadota</taxon>
        <taxon>Gammaproteobacteria</taxon>
        <taxon>Enterobacterales</taxon>
        <taxon>Thorselliaceae</taxon>
        <taxon>Thorsellia</taxon>
    </lineage>
</organism>
<reference evidence="3" key="1">
    <citation type="submission" date="2016-10" db="EMBL/GenBank/DDBJ databases">
        <authorList>
            <person name="Varghese N."/>
            <person name="Submissions S."/>
        </authorList>
    </citation>
    <scope>NUCLEOTIDE SEQUENCE [LARGE SCALE GENOMIC DNA]</scope>
    <source>
        <strain evidence="3">DSM 18579</strain>
    </source>
</reference>
<accession>A0A1I0ALH8</accession>
<name>A0A1I0ALH8_9GAMM</name>
<evidence type="ECO:0000259" key="1">
    <source>
        <dbReference type="Pfam" id="PF13592"/>
    </source>
</evidence>
<proteinExistence type="predicted"/>
<dbReference type="SUPFAM" id="SSF46689">
    <property type="entry name" value="Homeodomain-like"/>
    <property type="match status" value="1"/>
</dbReference>
<dbReference type="InterPro" id="IPR009057">
    <property type="entry name" value="Homeodomain-like_sf"/>
</dbReference>
<dbReference type="AlphaFoldDB" id="A0A1I0ALH8"/>
<dbReference type="InterPro" id="IPR025959">
    <property type="entry name" value="Winged_HTH_dom"/>
</dbReference>
<dbReference type="EMBL" id="FOHV01000006">
    <property type="protein sequence ID" value="SES95045.1"/>
    <property type="molecule type" value="Genomic_DNA"/>
</dbReference>